<reference evidence="2" key="2">
    <citation type="submission" date="2023-03" db="EMBL/GenBank/DDBJ databases">
        <authorList>
            <person name="Inwood S.N."/>
            <person name="Skelly J.G."/>
            <person name="Guhlin J."/>
            <person name="Harrop T.W.R."/>
            <person name="Goldson S.G."/>
            <person name="Dearden P.K."/>
        </authorList>
    </citation>
    <scope>NUCLEOTIDE SEQUENCE</scope>
    <source>
        <strain evidence="2">Lincoln</strain>
        <tissue evidence="2">Whole body</tissue>
    </source>
</reference>
<name>A0AA39KI70_MICHY</name>
<dbReference type="PANTHER" id="PTHR48125:SF12">
    <property type="entry name" value="AT HOOK TRANSCRIPTION FACTOR FAMILY-RELATED"/>
    <property type="match status" value="1"/>
</dbReference>
<dbReference type="AlphaFoldDB" id="A0AA39KI70"/>
<gene>
    <name evidence="2" type="ORF">PV327_006236</name>
</gene>
<feature type="compositionally biased region" description="Low complexity" evidence="1">
    <location>
        <begin position="146"/>
        <end position="155"/>
    </location>
</feature>
<reference evidence="2" key="1">
    <citation type="journal article" date="2023" name="bioRxiv">
        <title>Scaffold-level genome assemblies of two parasitoid biocontrol wasps reveal the parthenogenesis mechanism and an associated novel virus.</title>
        <authorList>
            <person name="Inwood S."/>
            <person name="Skelly J."/>
            <person name="Guhlin J."/>
            <person name="Harrop T."/>
            <person name="Goldson S."/>
            <person name="Dearden P."/>
        </authorList>
    </citation>
    <scope>NUCLEOTIDE SEQUENCE</scope>
    <source>
        <strain evidence="2">Lincoln</strain>
        <tissue evidence="2">Whole body</tissue>
    </source>
</reference>
<dbReference type="PANTHER" id="PTHR48125">
    <property type="entry name" value="LP07818P1"/>
    <property type="match status" value="1"/>
</dbReference>
<evidence type="ECO:0000313" key="3">
    <source>
        <dbReference type="Proteomes" id="UP001168972"/>
    </source>
</evidence>
<evidence type="ECO:0000256" key="1">
    <source>
        <dbReference type="SAM" id="MobiDB-lite"/>
    </source>
</evidence>
<comment type="caution">
    <text evidence="2">The sequence shown here is derived from an EMBL/GenBank/DDBJ whole genome shotgun (WGS) entry which is preliminary data.</text>
</comment>
<feature type="compositionally biased region" description="Polar residues" evidence="1">
    <location>
        <begin position="318"/>
        <end position="332"/>
    </location>
</feature>
<feature type="compositionally biased region" description="Polar residues" evidence="1">
    <location>
        <begin position="351"/>
        <end position="369"/>
    </location>
</feature>
<dbReference type="EMBL" id="JAQQBR010001833">
    <property type="protein sequence ID" value="KAK0162461.1"/>
    <property type="molecule type" value="Genomic_DNA"/>
</dbReference>
<keyword evidence="3" id="KW-1185">Reference proteome</keyword>
<protein>
    <submittedName>
        <fullName evidence="2">Uncharacterized protein</fullName>
    </submittedName>
</protein>
<proteinExistence type="predicted"/>
<accession>A0AA39KI70</accession>
<feature type="compositionally biased region" description="Basic and acidic residues" evidence="1">
    <location>
        <begin position="301"/>
        <end position="314"/>
    </location>
</feature>
<dbReference type="Proteomes" id="UP001168972">
    <property type="component" value="Unassembled WGS sequence"/>
</dbReference>
<feature type="region of interest" description="Disordered" evidence="1">
    <location>
        <begin position="393"/>
        <end position="419"/>
    </location>
</feature>
<feature type="compositionally biased region" description="Low complexity" evidence="1">
    <location>
        <begin position="333"/>
        <end position="347"/>
    </location>
</feature>
<feature type="compositionally biased region" description="Polar residues" evidence="1">
    <location>
        <begin position="405"/>
        <end position="414"/>
    </location>
</feature>
<feature type="region of interest" description="Disordered" evidence="1">
    <location>
        <begin position="237"/>
        <end position="265"/>
    </location>
</feature>
<feature type="region of interest" description="Disordered" evidence="1">
    <location>
        <begin position="289"/>
        <end position="380"/>
    </location>
</feature>
<feature type="region of interest" description="Disordered" evidence="1">
    <location>
        <begin position="131"/>
        <end position="158"/>
    </location>
</feature>
<organism evidence="2 3">
    <name type="scientific">Microctonus hyperodae</name>
    <name type="common">Parasitoid wasp</name>
    <dbReference type="NCBI Taxonomy" id="165561"/>
    <lineage>
        <taxon>Eukaryota</taxon>
        <taxon>Metazoa</taxon>
        <taxon>Ecdysozoa</taxon>
        <taxon>Arthropoda</taxon>
        <taxon>Hexapoda</taxon>
        <taxon>Insecta</taxon>
        <taxon>Pterygota</taxon>
        <taxon>Neoptera</taxon>
        <taxon>Endopterygota</taxon>
        <taxon>Hymenoptera</taxon>
        <taxon>Apocrita</taxon>
        <taxon>Ichneumonoidea</taxon>
        <taxon>Braconidae</taxon>
        <taxon>Euphorinae</taxon>
        <taxon>Microctonus</taxon>
    </lineage>
</organism>
<feature type="compositionally biased region" description="Polar residues" evidence="1">
    <location>
        <begin position="18"/>
        <end position="28"/>
    </location>
</feature>
<feature type="region of interest" description="Disordered" evidence="1">
    <location>
        <begin position="18"/>
        <end position="60"/>
    </location>
</feature>
<feature type="compositionally biased region" description="Pro residues" evidence="1">
    <location>
        <begin position="43"/>
        <end position="56"/>
    </location>
</feature>
<evidence type="ECO:0000313" key="2">
    <source>
        <dbReference type="EMBL" id="KAK0162461.1"/>
    </source>
</evidence>
<sequence length="500" mass="56710">MTQSVPVHCYTNPSFCRQSEYISGNNSDELPPPPQFQSSTELPPTPPPPPPPPVSIPVPIQHQQSIGHNYQPHHGHTNPAFQTRPEANLHDVIDSYTKTPDRYCYLDDNPERMNVIEDRKIIYDKNRRYEYIEDDEPPPPPPPPSVQQLQQQNQPRLQRRASLSRFETISHRPNHHFIRQGSYHGQQLQDLVDRDDGNHQRARHFRQNGNNNSCNRYGVVPVDEGTIDNESTTISWMTSGRSSPRGRYARVPMQEEDPPSLPDRNIREQIELRDNNTCSSRNNLATIKLHEILSTPRKPRSKSEDRNLSPRQIDRGTPQRNARYTPPLSATTSPSGRGVVPGSSQRGTPIGTPQRTFSPTRVPQTSTPNKEAPSARRCLPLDEQQEICPASNCGRSRYSQRRDGTTSLATSPAKLSSRFGEPPPRYAYVESHSESMPMVIGSPKYQILSSSRSEQRLQQKRSAYDSVESAFMARTAVKIERCPSSFYQMTTSNNHRCPDV</sequence>